<dbReference type="OrthoDB" id="2391256at2759"/>
<evidence type="ECO:0000313" key="1">
    <source>
        <dbReference type="EMBL" id="KAG2175813.1"/>
    </source>
</evidence>
<gene>
    <name evidence="1" type="ORF">INT44_000291</name>
</gene>
<keyword evidence="2" id="KW-1185">Reference proteome</keyword>
<dbReference type="AlphaFoldDB" id="A0A8H7PL03"/>
<dbReference type="Proteomes" id="UP000612746">
    <property type="component" value="Unassembled WGS sequence"/>
</dbReference>
<reference evidence="1" key="1">
    <citation type="submission" date="2020-12" db="EMBL/GenBank/DDBJ databases">
        <title>Metabolic potential, ecology and presence of endohyphal bacteria is reflected in genomic diversity of Mucoromycotina.</title>
        <authorList>
            <person name="Muszewska A."/>
            <person name="Okrasinska A."/>
            <person name="Steczkiewicz K."/>
            <person name="Drgas O."/>
            <person name="Orlowska M."/>
            <person name="Perlinska-Lenart U."/>
            <person name="Aleksandrzak-Piekarczyk T."/>
            <person name="Szatraj K."/>
            <person name="Zielenkiewicz U."/>
            <person name="Pilsyk S."/>
            <person name="Malc E."/>
            <person name="Mieczkowski P."/>
            <person name="Kruszewska J.S."/>
            <person name="Biernat P."/>
            <person name="Pawlowska J."/>
        </authorList>
    </citation>
    <scope>NUCLEOTIDE SEQUENCE</scope>
    <source>
        <strain evidence="1">WA0000051536</strain>
    </source>
</reference>
<proteinExistence type="predicted"/>
<accession>A0A8H7PL03</accession>
<sequence length="152" mass="17552">MVYRQQSSCRKSATQDVLESLQNIILKQLIGDNTKVQTKRKRGDKGLAEVFRGPNFQFAYYFTTQDTHHSIIHREPSYIFPESVEASDEGEEDQKPVLQVHYKGLSMYPEQLVLVVEPYDADFQPEFFGFQYRNTITKYLETPASSAARSSE</sequence>
<protein>
    <submittedName>
        <fullName evidence="1">Uncharacterized protein</fullName>
    </submittedName>
</protein>
<comment type="caution">
    <text evidence="1">The sequence shown here is derived from an EMBL/GenBank/DDBJ whole genome shotgun (WGS) entry which is preliminary data.</text>
</comment>
<dbReference type="EMBL" id="JAEPRA010000014">
    <property type="protein sequence ID" value="KAG2175813.1"/>
    <property type="molecule type" value="Genomic_DNA"/>
</dbReference>
<name>A0A8H7PL03_9FUNG</name>
<evidence type="ECO:0000313" key="2">
    <source>
        <dbReference type="Proteomes" id="UP000612746"/>
    </source>
</evidence>
<organism evidence="1 2">
    <name type="scientific">Umbelopsis vinacea</name>
    <dbReference type="NCBI Taxonomy" id="44442"/>
    <lineage>
        <taxon>Eukaryota</taxon>
        <taxon>Fungi</taxon>
        <taxon>Fungi incertae sedis</taxon>
        <taxon>Mucoromycota</taxon>
        <taxon>Mucoromycotina</taxon>
        <taxon>Umbelopsidomycetes</taxon>
        <taxon>Umbelopsidales</taxon>
        <taxon>Umbelopsidaceae</taxon>
        <taxon>Umbelopsis</taxon>
    </lineage>
</organism>